<evidence type="ECO:0000256" key="2">
    <source>
        <dbReference type="ARBA" id="ARBA00022840"/>
    </source>
</evidence>
<dbReference type="AlphaFoldDB" id="A0A383DP89"/>
<gene>
    <name evidence="4" type="ORF">METZ01_LOCUS498924</name>
</gene>
<dbReference type="GO" id="GO:0008270">
    <property type="term" value="F:zinc ion binding"/>
    <property type="evidence" value="ECO:0007669"/>
    <property type="project" value="InterPro"/>
</dbReference>
<reference evidence="4" key="1">
    <citation type="submission" date="2018-05" db="EMBL/GenBank/DDBJ databases">
        <authorList>
            <person name="Lanie J.A."/>
            <person name="Ng W.-L."/>
            <person name="Kazmierczak K.M."/>
            <person name="Andrzejewski T.M."/>
            <person name="Davidsen T.M."/>
            <person name="Wayne K.J."/>
            <person name="Tettelin H."/>
            <person name="Glass J.I."/>
            <person name="Rusch D."/>
            <person name="Podicherti R."/>
            <person name="Tsui H.-C.T."/>
            <person name="Winkler M.E."/>
        </authorList>
    </citation>
    <scope>NUCLEOTIDE SEQUENCE</scope>
</reference>
<evidence type="ECO:0000256" key="1">
    <source>
        <dbReference type="ARBA" id="ARBA00022741"/>
    </source>
</evidence>
<name>A0A383DP89_9ZZZZ</name>
<dbReference type="HAMAP" id="MF_00440">
    <property type="entry name" value="NrdR"/>
    <property type="match status" value="1"/>
</dbReference>
<dbReference type="InterPro" id="IPR003796">
    <property type="entry name" value="RNR_NrdR-like"/>
</dbReference>
<sequence length="100" mass="11656">MVIKKSGDREEFDRNKLEQSFYIACKKRPIPAENIQSSIQNVEEKISNISNIEIEANQIGELVMEELRTIDKVAFIRFASVYREFEDIGEFQAQIEDLNN</sequence>
<dbReference type="GO" id="GO:0045892">
    <property type="term" value="P:negative regulation of DNA-templated transcription"/>
    <property type="evidence" value="ECO:0007669"/>
    <property type="project" value="InterPro"/>
</dbReference>
<dbReference type="GO" id="GO:0005524">
    <property type="term" value="F:ATP binding"/>
    <property type="evidence" value="ECO:0007669"/>
    <property type="project" value="UniProtKB-KW"/>
</dbReference>
<dbReference type="PANTHER" id="PTHR30455">
    <property type="entry name" value="TRANSCRIPTIONAL REPRESSOR NRDR"/>
    <property type="match status" value="1"/>
</dbReference>
<accession>A0A383DP89</accession>
<keyword evidence="2" id="KW-0067">ATP-binding</keyword>
<proteinExistence type="inferred from homology"/>
<feature type="domain" description="ATP-cone" evidence="3">
    <location>
        <begin position="1"/>
        <end position="90"/>
    </location>
</feature>
<protein>
    <recommendedName>
        <fullName evidence="3">ATP-cone domain-containing protein</fullName>
    </recommendedName>
</protein>
<evidence type="ECO:0000259" key="3">
    <source>
        <dbReference type="PROSITE" id="PS51161"/>
    </source>
</evidence>
<keyword evidence="1" id="KW-0547">Nucleotide-binding</keyword>
<dbReference type="Pfam" id="PF03477">
    <property type="entry name" value="ATP-cone"/>
    <property type="match status" value="1"/>
</dbReference>
<organism evidence="4">
    <name type="scientific">marine metagenome</name>
    <dbReference type="NCBI Taxonomy" id="408172"/>
    <lineage>
        <taxon>unclassified sequences</taxon>
        <taxon>metagenomes</taxon>
        <taxon>ecological metagenomes</taxon>
    </lineage>
</organism>
<dbReference type="PROSITE" id="PS51161">
    <property type="entry name" value="ATP_CONE"/>
    <property type="match status" value="1"/>
</dbReference>
<dbReference type="PANTHER" id="PTHR30455:SF2">
    <property type="entry name" value="TRANSCRIPTIONAL REPRESSOR NRDR"/>
    <property type="match status" value="1"/>
</dbReference>
<dbReference type="InterPro" id="IPR005144">
    <property type="entry name" value="ATP-cone_dom"/>
</dbReference>
<evidence type="ECO:0000313" key="4">
    <source>
        <dbReference type="EMBL" id="SVE46070.1"/>
    </source>
</evidence>
<dbReference type="EMBL" id="UINC01218865">
    <property type="protein sequence ID" value="SVE46070.1"/>
    <property type="molecule type" value="Genomic_DNA"/>
</dbReference>